<name>A0A291GC69_9RHOB</name>
<keyword evidence="1" id="KW-0472">Membrane</keyword>
<protein>
    <submittedName>
        <fullName evidence="2">Uncharacterized protein</fullName>
    </submittedName>
</protein>
<keyword evidence="3" id="KW-1185">Reference proteome</keyword>
<feature type="transmembrane region" description="Helical" evidence="1">
    <location>
        <begin position="38"/>
        <end position="56"/>
    </location>
</feature>
<dbReference type="KEGG" id="ceh:CEW89_08620"/>
<dbReference type="Proteomes" id="UP000217935">
    <property type="component" value="Chromosome"/>
</dbReference>
<keyword evidence="1" id="KW-1133">Transmembrane helix</keyword>
<evidence type="ECO:0000313" key="3">
    <source>
        <dbReference type="Proteomes" id="UP000217935"/>
    </source>
</evidence>
<accession>A0A291GC69</accession>
<reference evidence="2 3" key="1">
    <citation type="submission" date="2017-06" db="EMBL/GenBank/DDBJ databases">
        <title>Celeribacter sp. TSPH2 complete genome sequence.</title>
        <authorList>
            <person name="Woo J.-H."/>
            <person name="Kim H.-S."/>
        </authorList>
    </citation>
    <scope>NUCLEOTIDE SEQUENCE [LARGE SCALE GENOMIC DNA]</scope>
    <source>
        <strain evidence="2 3">TSPH2</strain>
    </source>
</reference>
<gene>
    <name evidence="2" type="ORF">CEW89_08620</name>
</gene>
<evidence type="ECO:0000256" key="1">
    <source>
        <dbReference type="SAM" id="Phobius"/>
    </source>
</evidence>
<sequence>MSRIFLVIAFMFFGLSTEIVQAWIVALTGINYEPSRDTGAATSAVFFVGLAIYSKIETNQKNS</sequence>
<dbReference type="RefSeq" id="WP_096805617.1">
    <property type="nucleotide sequence ID" value="NZ_CP022196.1"/>
</dbReference>
<keyword evidence="1" id="KW-0812">Transmembrane</keyword>
<dbReference type="AlphaFoldDB" id="A0A291GC69"/>
<organism evidence="2 3">
    <name type="scientific">Celeribacter ethanolicus</name>
    <dbReference type="NCBI Taxonomy" id="1758178"/>
    <lineage>
        <taxon>Bacteria</taxon>
        <taxon>Pseudomonadati</taxon>
        <taxon>Pseudomonadota</taxon>
        <taxon>Alphaproteobacteria</taxon>
        <taxon>Rhodobacterales</taxon>
        <taxon>Roseobacteraceae</taxon>
        <taxon>Celeribacter</taxon>
    </lineage>
</organism>
<evidence type="ECO:0000313" key="2">
    <source>
        <dbReference type="EMBL" id="ATG47632.1"/>
    </source>
</evidence>
<dbReference type="EMBL" id="CP022196">
    <property type="protein sequence ID" value="ATG47632.1"/>
    <property type="molecule type" value="Genomic_DNA"/>
</dbReference>
<proteinExistence type="predicted"/>